<dbReference type="Pfam" id="PF03972">
    <property type="entry name" value="MmgE_PrpD_N"/>
    <property type="match status" value="1"/>
</dbReference>
<comment type="similarity">
    <text evidence="1">Belongs to the PrpD family.</text>
</comment>
<dbReference type="InterPro" id="IPR042188">
    <property type="entry name" value="MmgE/PrpD_sf_2"/>
</dbReference>
<dbReference type="SUPFAM" id="SSF103378">
    <property type="entry name" value="2-methylcitrate dehydratase PrpD"/>
    <property type="match status" value="1"/>
</dbReference>
<name>A0ABW2BAI9_9RHOB</name>
<evidence type="ECO:0000256" key="1">
    <source>
        <dbReference type="ARBA" id="ARBA00006174"/>
    </source>
</evidence>
<dbReference type="InterPro" id="IPR045337">
    <property type="entry name" value="MmgE_PrpD_C"/>
</dbReference>
<dbReference type="EMBL" id="JBHSWG010000004">
    <property type="protein sequence ID" value="MFC6762418.1"/>
    <property type="molecule type" value="Genomic_DNA"/>
</dbReference>
<evidence type="ECO:0000313" key="5">
    <source>
        <dbReference type="Proteomes" id="UP001596353"/>
    </source>
</evidence>
<protein>
    <submittedName>
        <fullName evidence="4">MmgE/PrpD family protein</fullName>
    </submittedName>
</protein>
<dbReference type="Proteomes" id="UP001596353">
    <property type="component" value="Unassembled WGS sequence"/>
</dbReference>
<feature type="domain" description="MmgE/PrpD N-terminal" evidence="2">
    <location>
        <begin position="6"/>
        <end position="241"/>
    </location>
</feature>
<dbReference type="InterPro" id="IPR005656">
    <property type="entry name" value="MmgE_PrpD"/>
</dbReference>
<dbReference type="InterPro" id="IPR036148">
    <property type="entry name" value="MmgE/PrpD_sf"/>
</dbReference>
<evidence type="ECO:0000313" key="4">
    <source>
        <dbReference type="EMBL" id="MFC6762418.1"/>
    </source>
</evidence>
<sequence length="449" mass="47035">MTPLEKLTGLAAGWQTSPLNDEVLGAVRHATLDWFATTLPGTVRPPATLLAAGLLGAGAGNAVCYVTGARVSARAAAFINATASHTVEFDDIFRDGGYHPGSPTIAAALAVAQEIGATREEFDRAVIAGYEVGCRLAMALQPSHYEKWHITGTVGTMGAAVAGAMLLNCDSTGIANAIAIASSFAGGHQQNLQGQSMVKAMHPGHAADAGLLAAYAAAAGATGAPDSLDGAKGYAAATSIGTGNWEAAFEGAGDWTPITRMTVKIHGCCGHIFAALDALDSLQKQHGFGAGDIASIHVEGYGPTKDICDRPDPQIAQEARFSLQYCLAAQLVLGQVRLAAFEPDALANPEIRAIMPRITVERAEDLAAEYPRRRMARLHLTLTDGRSFSQFQPTRRGDPEQPIRLDELVAKYVELAGPVLPPGDLDHLRDVILHGETLPMDLHAKTAVA</sequence>
<dbReference type="InterPro" id="IPR045336">
    <property type="entry name" value="MmgE_PrpD_N"/>
</dbReference>
<dbReference type="Pfam" id="PF19305">
    <property type="entry name" value="MmgE_PrpD_C"/>
    <property type="match status" value="1"/>
</dbReference>
<keyword evidence="5" id="KW-1185">Reference proteome</keyword>
<dbReference type="Gene3D" id="1.10.4100.10">
    <property type="entry name" value="2-methylcitrate dehydratase PrpD"/>
    <property type="match status" value="1"/>
</dbReference>
<gene>
    <name evidence="4" type="ORF">ACFQFQ_27410</name>
</gene>
<accession>A0ABW2BAI9</accession>
<proteinExistence type="inferred from homology"/>
<comment type="caution">
    <text evidence="4">The sequence shown here is derived from an EMBL/GenBank/DDBJ whole genome shotgun (WGS) entry which is preliminary data.</text>
</comment>
<evidence type="ECO:0000259" key="3">
    <source>
        <dbReference type="Pfam" id="PF19305"/>
    </source>
</evidence>
<dbReference type="InterPro" id="IPR042183">
    <property type="entry name" value="MmgE/PrpD_sf_1"/>
</dbReference>
<organism evidence="4 5">
    <name type="scientific">Sulfitobacter porphyrae</name>
    <dbReference type="NCBI Taxonomy" id="1246864"/>
    <lineage>
        <taxon>Bacteria</taxon>
        <taxon>Pseudomonadati</taxon>
        <taxon>Pseudomonadota</taxon>
        <taxon>Alphaproteobacteria</taxon>
        <taxon>Rhodobacterales</taxon>
        <taxon>Roseobacteraceae</taxon>
        <taxon>Sulfitobacter</taxon>
    </lineage>
</organism>
<feature type="domain" description="MmgE/PrpD C-terminal" evidence="3">
    <location>
        <begin position="266"/>
        <end position="423"/>
    </location>
</feature>
<dbReference type="PANTHER" id="PTHR16943:SF8">
    <property type="entry name" value="2-METHYLCITRATE DEHYDRATASE"/>
    <property type="match status" value="1"/>
</dbReference>
<reference evidence="5" key="1">
    <citation type="journal article" date="2019" name="Int. J. Syst. Evol. Microbiol.">
        <title>The Global Catalogue of Microorganisms (GCM) 10K type strain sequencing project: providing services to taxonomists for standard genome sequencing and annotation.</title>
        <authorList>
            <consortium name="The Broad Institute Genomics Platform"/>
            <consortium name="The Broad Institute Genome Sequencing Center for Infectious Disease"/>
            <person name="Wu L."/>
            <person name="Ma J."/>
        </authorList>
    </citation>
    <scope>NUCLEOTIDE SEQUENCE [LARGE SCALE GENOMIC DNA]</scope>
    <source>
        <strain evidence="5">CCUG 66188</strain>
    </source>
</reference>
<dbReference type="PANTHER" id="PTHR16943">
    <property type="entry name" value="2-METHYLCITRATE DEHYDRATASE-RELATED"/>
    <property type="match status" value="1"/>
</dbReference>
<dbReference type="Gene3D" id="3.30.1330.120">
    <property type="entry name" value="2-methylcitrate dehydratase PrpD"/>
    <property type="match status" value="1"/>
</dbReference>
<evidence type="ECO:0000259" key="2">
    <source>
        <dbReference type="Pfam" id="PF03972"/>
    </source>
</evidence>